<evidence type="ECO:0000313" key="2">
    <source>
        <dbReference type="EMBL" id="MBE1504430.1"/>
    </source>
</evidence>
<dbReference type="EMBL" id="JADBEC010000001">
    <property type="protein sequence ID" value="MBE1504430.1"/>
    <property type="molecule type" value="Genomic_DNA"/>
</dbReference>
<name>A0ABR9IMM4_RHIVS</name>
<gene>
    <name evidence="2" type="ORF">H4W29_001611</name>
</gene>
<evidence type="ECO:0008006" key="4">
    <source>
        <dbReference type="Google" id="ProtNLM"/>
    </source>
</evidence>
<evidence type="ECO:0000256" key="1">
    <source>
        <dbReference type="SAM" id="Phobius"/>
    </source>
</evidence>
<feature type="transmembrane region" description="Helical" evidence="1">
    <location>
        <begin position="150"/>
        <end position="168"/>
    </location>
</feature>
<evidence type="ECO:0000313" key="3">
    <source>
        <dbReference type="Proteomes" id="UP000620262"/>
    </source>
</evidence>
<accession>A0ABR9IMM4</accession>
<feature type="transmembrane region" description="Helical" evidence="1">
    <location>
        <begin position="216"/>
        <end position="238"/>
    </location>
</feature>
<dbReference type="Proteomes" id="UP000620262">
    <property type="component" value="Unassembled WGS sequence"/>
</dbReference>
<comment type="caution">
    <text evidence="2">The sequence shown here is derived from an EMBL/GenBank/DDBJ whole genome shotgun (WGS) entry which is preliminary data.</text>
</comment>
<feature type="transmembrane region" description="Helical" evidence="1">
    <location>
        <begin position="125"/>
        <end position="144"/>
    </location>
</feature>
<feature type="transmembrane region" description="Helical" evidence="1">
    <location>
        <begin position="418"/>
        <end position="435"/>
    </location>
</feature>
<feature type="transmembrane region" description="Helical" evidence="1">
    <location>
        <begin position="35"/>
        <end position="53"/>
    </location>
</feature>
<protein>
    <recommendedName>
        <fullName evidence="4">Oligosaccharyl transferase-like protein</fullName>
    </recommendedName>
</protein>
<keyword evidence="1" id="KW-0472">Membrane</keyword>
<feature type="transmembrane region" description="Helical" evidence="1">
    <location>
        <begin position="367"/>
        <end position="388"/>
    </location>
</feature>
<feature type="transmembrane region" description="Helical" evidence="1">
    <location>
        <begin position="395"/>
        <end position="412"/>
    </location>
</feature>
<organism evidence="2 3">
    <name type="scientific">Rhizobium viscosum</name>
    <name type="common">Arthrobacter viscosus</name>
    <dbReference type="NCBI Taxonomy" id="1673"/>
    <lineage>
        <taxon>Bacteria</taxon>
        <taxon>Pseudomonadati</taxon>
        <taxon>Pseudomonadota</taxon>
        <taxon>Alphaproteobacteria</taxon>
        <taxon>Hyphomicrobiales</taxon>
        <taxon>Rhizobiaceae</taxon>
        <taxon>Rhizobium/Agrobacterium group</taxon>
        <taxon>Rhizobium</taxon>
    </lineage>
</organism>
<keyword evidence="1" id="KW-0812">Transmembrane</keyword>
<feature type="transmembrane region" description="Helical" evidence="1">
    <location>
        <begin position="447"/>
        <end position="471"/>
    </location>
</feature>
<sequence length="616" mass="65584">MMNAVQPIAKAQSTSARTGIIGSIRRMLTRLLPSALIYTLVLIGIITVMKYAGGPIDYVGPDNDDGMRLVEVRDFLNGQGWFDLMQYRLGLGEGTLMHWSRLIDLPIAALIRFFGLFLGHDAAEAAALVVWPLSLVFPAMLAMGLAGRRIGGLTGMHLSFCFAGMAIYTGNRFAPGAIDHHNAQLALIATMAAMLFDEKQRAWNYVVAGTSAALAIAIGAETTPFVAIYCLVVALLWVWEGEPFAAATKAFGLSLAVAISILFFATVPPQHYSAVTCDNLSLGFYSLATIGGGLLLASAVFGSRLGRSQRFAVLAAVGAAVFGSAMIIAPECLRNPLADLDPMLVELWLRNVSEAQSILALSRTDPFSLGAFYAPGLFAIAVCIFRSVQGDRVQVHLVLLALLSVSWAVALVQVRGAVFSNLLSILPLALLIIDMRRMSNGDSENAAAALIYIVTVLASVPAVWAVGGALVEMQVNKTKNTEEAAESPSCSSRQALAPLGDLPAGLVSAPSEMGVPILRYTANRVLSAPYHRNQGGMLTEMHIGLAEPQEAEAFLRGAGVTVLAFCPDDLQTSEIARLKPDGLYAQLGKGNIPAYLDPLPKAADSGVQFFRYLTPD</sequence>
<feature type="transmembrane region" description="Helical" evidence="1">
    <location>
        <begin position="311"/>
        <end position="329"/>
    </location>
</feature>
<feature type="transmembrane region" description="Helical" evidence="1">
    <location>
        <begin position="250"/>
        <end position="270"/>
    </location>
</feature>
<feature type="transmembrane region" description="Helical" evidence="1">
    <location>
        <begin position="282"/>
        <end position="302"/>
    </location>
</feature>
<reference evidence="2 3" key="1">
    <citation type="submission" date="2020-10" db="EMBL/GenBank/DDBJ databases">
        <title>Sequencing the genomes of 1000 actinobacteria strains.</title>
        <authorList>
            <person name="Klenk H.-P."/>
        </authorList>
    </citation>
    <scope>NUCLEOTIDE SEQUENCE [LARGE SCALE GENOMIC DNA]</scope>
    <source>
        <strain evidence="2 3">DSM 7307</strain>
    </source>
</reference>
<proteinExistence type="predicted"/>
<keyword evidence="3" id="KW-1185">Reference proteome</keyword>
<keyword evidence="1" id="KW-1133">Transmembrane helix</keyword>